<evidence type="ECO:0000313" key="2">
    <source>
        <dbReference type="EMBL" id="CAA9215015.1"/>
    </source>
</evidence>
<dbReference type="InterPro" id="IPR011006">
    <property type="entry name" value="CheY-like_superfamily"/>
</dbReference>
<protein>
    <recommendedName>
        <fullName evidence="1">AAA domain-containing protein</fullName>
    </recommendedName>
</protein>
<dbReference type="SUPFAM" id="SSF52540">
    <property type="entry name" value="P-loop containing nucleoside triphosphate hydrolases"/>
    <property type="match status" value="1"/>
</dbReference>
<evidence type="ECO:0000259" key="1">
    <source>
        <dbReference type="Pfam" id="PF13614"/>
    </source>
</evidence>
<dbReference type="Pfam" id="PF13614">
    <property type="entry name" value="AAA_31"/>
    <property type="match status" value="1"/>
</dbReference>
<dbReference type="PANTHER" id="PTHR43384">
    <property type="entry name" value="SEPTUM SITE-DETERMINING PROTEIN MIND HOMOLOG, CHLOROPLASTIC-RELATED"/>
    <property type="match status" value="1"/>
</dbReference>
<dbReference type="GO" id="GO:0051782">
    <property type="term" value="P:negative regulation of cell division"/>
    <property type="evidence" value="ECO:0007669"/>
    <property type="project" value="TreeGrafter"/>
</dbReference>
<dbReference type="SUPFAM" id="SSF52172">
    <property type="entry name" value="CheY-like"/>
    <property type="match status" value="1"/>
</dbReference>
<dbReference type="Gene3D" id="3.40.50.300">
    <property type="entry name" value="P-loop containing nucleotide triphosphate hydrolases"/>
    <property type="match status" value="1"/>
</dbReference>
<dbReference type="AlphaFoldDB" id="A0A6J4H637"/>
<gene>
    <name evidence="2" type="ORF">AVDCRST_MAG76-349</name>
</gene>
<sequence>MPGPRILVLDRTEDLALQVKQTMGAAWAAREGPDPEIVSCTQEAAVAKQLEDDGPYDVLLAGPLAATWSGLAKIELIRQAFPLISVVLAFDQRPDARLRDVIRTGAVDLLELPAEDDEILEALERALDLHRATLAAIPVPEPVVQLVQAPAPAASPAAPSGKGRVYAVASATGGCGKTFMATNLAYFLHTHGGGSRVCLVDLDLQFGEVSTALRMRPRYTIYDALEREDDEPELLEAHIEEYLSVHETGFHVLAAPRDPVEAERVTPTDVVRIVEAVSRRFDHVVVDTPAQLSEIVTVALDLSEQLFVMTTLDLPSVRNMSVFLSTLERLRIPTESIQLILNKAESDVGIDIPQVEKLFPQGFRAVLPYAKEVSRSINLGTPVMAASPQAEVSRRMDAAMVDLLPPELRTTVMRATEPPKKKRRLFGRN</sequence>
<dbReference type="PANTHER" id="PTHR43384:SF13">
    <property type="entry name" value="SLR0110 PROTEIN"/>
    <property type="match status" value="1"/>
</dbReference>
<dbReference type="GO" id="GO:0005524">
    <property type="term" value="F:ATP binding"/>
    <property type="evidence" value="ECO:0007669"/>
    <property type="project" value="TreeGrafter"/>
</dbReference>
<dbReference type="InterPro" id="IPR025669">
    <property type="entry name" value="AAA_dom"/>
</dbReference>
<organism evidence="2">
    <name type="scientific">uncultured Acidimicrobiales bacterium</name>
    <dbReference type="NCBI Taxonomy" id="310071"/>
    <lineage>
        <taxon>Bacteria</taxon>
        <taxon>Bacillati</taxon>
        <taxon>Actinomycetota</taxon>
        <taxon>Acidimicrobiia</taxon>
        <taxon>Acidimicrobiales</taxon>
        <taxon>environmental samples</taxon>
    </lineage>
</organism>
<dbReference type="GO" id="GO:0005829">
    <property type="term" value="C:cytosol"/>
    <property type="evidence" value="ECO:0007669"/>
    <property type="project" value="TreeGrafter"/>
</dbReference>
<proteinExistence type="predicted"/>
<dbReference type="Gene3D" id="3.40.50.2300">
    <property type="match status" value="1"/>
</dbReference>
<dbReference type="InterPro" id="IPR050625">
    <property type="entry name" value="ParA/MinD_ATPase"/>
</dbReference>
<accession>A0A6J4H637</accession>
<dbReference type="GO" id="GO:0016887">
    <property type="term" value="F:ATP hydrolysis activity"/>
    <property type="evidence" value="ECO:0007669"/>
    <property type="project" value="TreeGrafter"/>
</dbReference>
<reference evidence="2" key="1">
    <citation type="submission" date="2020-02" db="EMBL/GenBank/DDBJ databases">
        <authorList>
            <person name="Meier V. D."/>
        </authorList>
    </citation>
    <scope>NUCLEOTIDE SEQUENCE</scope>
    <source>
        <strain evidence="2">AVDCRST_MAG76</strain>
    </source>
</reference>
<dbReference type="InterPro" id="IPR027417">
    <property type="entry name" value="P-loop_NTPase"/>
</dbReference>
<dbReference type="EMBL" id="CADCSZ010000021">
    <property type="protein sequence ID" value="CAA9215015.1"/>
    <property type="molecule type" value="Genomic_DNA"/>
</dbReference>
<feature type="domain" description="AAA" evidence="1">
    <location>
        <begin position="164"/>
        <end position="331"/>
    </location>
</feature>
<dbReference type="GO" id="GO:0009898">
    <property type="term" value="C:cytoplasmic side of plasma membrane"/>
    <property type="evidence" value="ECO:0007669"/>
    <property type="project" value="TreeGrafter"/>
</dbReference>
<name>A0A6J4H637_9ACTN</name>